<dbReference type="EMBL" id="JAVDUU010000005">
    <property type="protein sequence ID" value="MDR6945050.1"/>
    <property type="molecule type" value="Genomic_DNA"/>
</dbReference>
<dbReference type="Gene3D" id="3.90.1150.200">
    <property type="match status" value="1"/>
</dbReference>
<name>A0ABU1TIK6_9SPHI</name>
<dbReference type="Pfam" id="PF08818">
    <property type="entry name" value="DUF1801"/>
    <property type="match status" value="1"/>
</dbReference>
<evidence type="ECO:0000259" key="1">
    <source>
        <dbReference type="Pfam" id="PF08818"/>
    </source>
</evidence>
<reference evidence="2 3" key="1">
    <citation type="submission" date="2023-07" db="EMBL/GenBank/DDBJ databases">
        <title>Sorghum-associated microbial communities from plants grown in Nebraska, USA.</title>
        <authorList>
            <person name="Schachtman D."/>
        </authorList>
    </citation>
    <scope>NUCLEOTIDE SEQUENCE [LARGE SCALE GENOMIC DNA]</scope>
    <source>
        <strain evidence="2 3">3262</strain>
    </source>
</reference>
<gene>
    <name evidence="2" type="ORF">J2W55_004918</name>
</gene>
<protein>
    <submittedName>
        <fullName evidence="2">Uncharacterized protein YdeI (YjbR/CyaY-like superfamily)</fullName>
    </submittedName>
</protein>
<accession>A0ABU1TIK6</accession>
<organism evidence="2 3">
    <name type="scientific">Mucilaginibacter pocheonensis</name>
    <dbReference type="NCBI Taxonomy" id="398050"/>
    <lineage>
        <taxon>Bacteria</taxon>
        <taxon>Pseudomonadati</taxon>
        <taxon>Bacteroidota</taxon>
        <taxon>Sphingobacteriia</taxon>
        <taxon>Sphingobacteriales</taxon>
        <taxon>Sphingobacteriaceae</taxon>
        <taxon>Mucilaginibacter</taxon>
    </lineage>
</organism>
<sequence>MGQYDNRIDAYIARSAEFAKPILEHIRQVVHGASPLIGETIKWGMPFFEYKGSICHMAAFKQHCAMGFWRSSLIKDKYNILNSADEPAMGSFGRLTSIADLPDREILIDYILQSIELNEKGVKAHPKKAPAEKAELIVPDYFTELLAGYPKAKMVFDGFSYSNKKEYVEWIVEANTDATRQKRLDTAVEWLSEGKTRMWKYK</sequence>
<comment type="caution">
    <text evidence="2">The sequence shown here is derived from an EMBL/GenBank/DDBJ whole genome shotgun (WGS) entry which is preliminary data.</text>
</comment>
<dbReference type="InterPro" id="IPR014922">
    <property type="entry name" value="YdhG-like"/>
</dbReference>
<dbReference type="Proteomes" id="UP001247620">
    <property type="component" value="Unassembled WGS sequence"/>
</dbReference>
<dbReference type="Pfam" id="PF13376">
    <property type="entry name" value="OmdA"/>
    <property type="match status" value="1"/>
</dbReference>
<dbReference type="SUPFAM" id="SSF159888">
    <property type="entry name" value="YdhG-like"/>
    <property type="match status" value="1"/>
</dbReference>
<keyword evidence="3" id="KW-1185">Reference proteome</keyword>
<feature type="domain" description="YdhG-like" evidence="1">
    <location>
        <begin position="20"/>
        <end position="114"/>
    </location>
</feature>
<proteinExistence type="predicted"/>
<dbReference type="RefSeq" id="WP_310102375.1">
    <property type="nucleotide sequence ID" value="NZ_JAVDUU010000005.1"/>
</dbReference>
<evidence type="ECO:0000313" key="2">
    <source>
        <dbReference type="EMBL" id="MDR6945050.1"/>
    </source>
</evidence>
<evidence type="ECO:0000313" key="3">
    <source>
        <dbReference type="Proteomes" id="UP001247620"/>
    </source>
</evidence>